<comment type="cofactor">
    <cofactor evidence="1">
        <name>Mg(2+)</name>
        <dbReference type="ChEBI" id="CHEBI:18420"/>
    </cofactor>
</comment>
<dbReference type="Gene3D" id="3.30.70.270">
    <property type="match status" value="1"/>
</dbReference>
<protein>
    <recommendedName>
        <fullName evidence="2">diguanylate cyclase</fullName>
        <ecNumber evidence="2">2.7.7.65</ecNumber>
    </recommendedName>
</protein>
<dbReference type="SUPFAM" id="SSF55073">
    <property type="entry name" value="Nucleotide cyclase"/>
    <property type="match status" value="1"/>
</dbReference>
<dbReference type="GO" id="GO:0052621">
    <property type="term" value="F:diguanylate cyclase activity"/>
    <property type="evidence" value="ECO:0007669"/>
    <property type="project" value="UniProtKB-EC"/>
</dbReference>
<feature type="domain" description="GGDEF" evidence="4">
    <location>
        <begin position="205"/>
        <end position="342"/>
    </location>
</feature>
<dbReference type="InterPro" id="IPR050469">
    <property type="entry name" value="Diguanylate_Cyclase"/>
</dbReference>
<dbReference type="InterPro" id="IPR029787">
    <property type="entry name" value="Nucleotide_cyclase"/>
</dbReference>
<sequence length="342" mass="38983">MLRFRRQYGNAPVSIKSLNTKQLEYFFEQLWKQTLNPIWVCKVVPDDFEMVSANEAAFRVDPNQKPGVLVSEVIRMGGHDNEILAGYYTCLETGDVVEFEQRPWVNGKEYLFRTLLVPIKNTQGRVTHIWGTAHNLTDFLDPQKELLAINEILEQRVKERTEQLNDALKKLEILSTTDELTGLANRRFLDENLTRAVLRVHRTKEPLAVLFIDIDDFKLFNDEFGHSIGDYCLKQVAATLLSLDRREDDVVARYGGEEFMILLPNCSSSDAMRIAEQVRHAVERLELNPDNTTNKPSHVTISVGVAVSGTLRFTSDELLKEADDALYAAKAAGRNQCILREL</sequence>
<dbReference type="SMART" id="SM00267">
    <property type="entry name" value="GGDEF"/>
    <property type="match status" value="1"/>
</dbReference>
<dbReference type="Proteomes" id="UP000288405">
    <property type="component" value="Unassembled WGS sequence"/>
</dbReference>
<proteinExistence type="predicted"/>
<dbReference type="EMBL" id="PIPM01000004">
    <property type="protein sequence ID" value="RUO34257.1"/>
    <property type="molecule type" value="Genomic_DNA"/>
</dbReference>
<dbReference type="CDD" id="cd01949">
    <property type="entry name" value="GGDEF"/>
    <property type="match status" value="1"/>
</dbReference>
<comment type="catalytic activity">
    <reaction evidence="3">
        <text>2 GTP = 3',3'-c-di-GMP + 2 diphosphate</text>
        <dbReference type="Rhea" id="RHEA:24898"/>
        <dbReference type="ChEBI" id="CHEBI:33019"/>
        <dbReference type="ChEBI" id="CHEBI:37565"/>
        <dbReference type="ChEBI" id="CHEBI:58805"/>
        <dbReference type="EC" id="2.7.7.65"/>
    </reaction>
</comment>
<dbReference type="AlphaFoldDB" id="A0A432WKN2"/>
<dbReference type="InterPro" id="IPR043128">
    <property type="entry name" value="Rev_trsase/Diguanyl_cyclase"/>
</dbReference>
<evidence type="ECO:0000313" key="6">
    <source>
        <dbReference type="Proteomes" id="UP000288405"/>
    </source>
</evidence>
<dbReference type="GO" id="GO:0043709">
    <property type="term" value="P:cell adhesion involved in single-species biofilm formation"/>
    <property type="evidence" value="ECO:0007669"/>
    <property type="project" value="TreeGrafter"/>
</dbReference>
<dbReference type="PANTHER" id="PTHR45138:SF9">
    <property type="entry name" value="DIGUANYLATE CYCLASE DGCM-RELATED"/>
    <property type="match status" value="1"/>
</dbReference>
<dbReference type="PROSITE" id="PS50887">
    <property type="entry name" value="GGDEF"/>
    <property type="match status" value="1"/>
</dbReference>
<evidence type="ECO:0000256" key="2">
    <source>
        <dbReference type="ARBA" id="ARBA00012528"/>
    </source>
</evidence>
<dbReference type="GO" id="GO:1902201">
    <property type="term" value="P:negative regulation of bacterial-type flagellum-dependent cell motility"/>
    <property type="evidence" value="ECO:0007669"/>
    <property type="project" value="TreeGrafter"/>
</dbReference>
<dbReference type="NCBIfam" id="TIGR00254">
    <property type="entry name" value="GGDEF"/>
    <property type="match status" value="1"/>
</dbReference>
<dbReference type="EC" id="2.7.7.65" evidence="2"/>
<dbReference type="Pfam" id="PF00990">
    <property type="entry name" value="GGDEF"/>
    <property type="match status" value="1"/>
</dbReference>
<comment type="caution">
    <text evidence="5">The sequence shown here is derived from an EMBL/GenBank/DDBJ whole genome shotgun (WGS) entry which is preliminary data.</text>
</comment>
<organism evidence="5 6">
    <name type="scientific">Aliidiomarina sanyensis</name>
    <dbReference type="NCBI Taxonomy" id="1249555"/>
    <lineage>
        <taxon>Bacteria</taxon>
        <taxon>Pseudomonadati</taxon>
        <taxon>Pseudomonadota</taxon>
        <taxon>Gammaproteobacteria</taxon>
        <taxon>Alteromonadales</taxon>
        <taxon>Idiomarinaceae</taxon>
        <taxon>Aliidiomarina</taxon>
    </lineage>
</organism>
<name>A0A432WKN2_9GAMM</name>
<dbReference type="FunFam" id="3.30.70.270:FF:000001">
    <property type="entry name" value="Diguanylate cyclase domain protein"/>
    <property type="match status" value="1"/>
</dbReference>
<dbReference type="PANTHER" id="PTHR45138">
    <property type="entry name" value="REGULATORY COMPONENTS OF SENSORY TRANSDUCTION SYSTEM"/>
    <property type="match status" value="1"/>
</dbReference>
<evidence type="ECO:0000256" key="3">
    <source>
        <dbReference type="ARBA" id="ARBA00034247"/>
    </source>
</evidence>
<evidence type="ECO:0000313" key="5">
    <source>
        <dbReference type="EMBL" id="RUO34257.1"/>
    </source>
</evidence>
<reference evidence="5 6" key="1">
    <citation type="journal article" date="2011" name="Front. Microbiol.">
        <title>Genomic signatures of strain selection and enhancement in Bacillus atrophaeus var. globigii, a historical biowarfare simulant.</title>
        <authorList>
            <person name="Gibbons H.S."/>
            <person name="Broomall S.M."/>
            <person name="McNew L.A."/>
            <person name="Daligault H."/>
            <person name="Chapman C."/>
            <person name="Bruce D."/>
            <person name="Karavis M."/>
            <person name="Krepps M."/>
            <person name="McGregor P.A."/>
            <person name="Hong C."/>
            <person name="Park K.H."/>
            <person name="Akmal A."/>
            <person name="Feldman A."/>
            <person name="Lin J.S."/>
            <person name="Chang W.E."/>
            <person name="Higgs B.W."/>
            <person name="Demirev P."/>
            <person name="Lindquist J."/>
            <person name="Liem A."/>
            <person name="Fochler E."/>
            <person name="Read T.D."/>
            <person name="Tapia R."/>
            <person name="Johnson S."/>
            <person name="Bishop-Lilly K.A."/>
            <person name="Detter C."/>
            <person name="Han C."/>
            <person name="Sozhamannan S."/>
            <person name="Rosenzweig C.N."/>
            <person name="Skowronski E.W."/>
        </authorList>
    </citation>
    <scope>NUCLEOTIDE SEQUENCE [LARGE SCALE GENOMIC DNA]</scope>
    <source>
        <strain evidence="5 6">GYP-17</strain>
    </source>
</reference>
<dbReference type="Gene3D" id="3.30.450.20">
    <property type="entry name" value="PAS domain"/>
    <property type="match status" value="1"/>
</dbReference>
<keyword evidence="6" id="KW-1185">Reference proteome</keyword>
<dbReference type="InterPro" id="IPR000160">
    <property type="entry name" value="GGDEF_dom"/>
</dbReference>
<gene>
    <name evidence="5" type="ORF">CWE11_05890</name>
</gene>
<accession>A0A432WKN2</accession>
<evidence type="ECO:0000259" key="4">
    <source>
        <dbReference type="PROSITE" id="PS50887"/>
    </source>
</evidence>
<dbReference type="GO" id="GO:0005886">
    <property type="term" value="C:plasma membrane"/>
    <property type="evidence" value="ECO:0007669"/>
    <property type="project" value="TreeGrafter"/>
</dbReference>
<evidence type="ECO:0000256" key="1">
    <source>
        <dbReference type="ARBA" id="ARBA00001946"/>
    </source>
</evidence>